<keyword evidence="4" id="KW-1185">Reference proteome</keyword>
<dbReference type="AlphaFoldDB" id="D7W9L4"/>
<feature type="transmembrane region" description="Helical" evidence="2">
    <location>
        <begin position="139"/>
        <end position="165"/>
    </location>
</feature>
<name>D7W9L4_9CORY</name>
<keyword evidence="2" id="KW-0812">Transmembrane</keyword>
<sequence length="310" mass="33808">MTTVTVTEPIGFGFKRVFDNFLVYAGINLIFTAIVIATLIMGGVTGVLSDEEIVTNEDLIKALVFVAVLGFIWLWWQVARTRVALRDVAGEGARWSNAFTGLPIIGAVVAYFLTACFGVIVVGLPIAGAALLFDVHPAFTVLLGIAAVVLAFLVYPVVVLVPVYVIDRAANPFEAFGRVFKDLKGCYWTVLGSITLLRIINSVLSLFTLNLSLFVTYPAESLAFARIYQLIRSDYPYVPTYGVARGMQPPYGDPMYPAGSYPAYPAHPYPSAYPDSPYPAPYPSQPYPSQPYPGQPYQQPPYQGPGTPGW</sequence>
<evidence type="ECO:0008006" key="5">
    <source>
        <dbReference type="Google" id="ProtNLM"/>
    </source>
</evidence>
<protein>
    <recommendedName>
        <fullName evidence="5">DUF975 family protein</fullName>
    </recommendedName>
</protein>
<dbReference type="HOGENOM" id="CLU_896336_0_0_11"/>
<accession>D7W9L4</accession>
<dbReference type="STRING" id="585529.HMPREF0291_10752"/>
<evidence type="ECO:0000256" key="1">
    <source>
        <dbReference type="SAM" id="MobiDB-lite"/>
    </source>
</evidence>
<feature type="transmembrane region" description="Helical" evidence="2">
    <location>
        <begin position="104"/>
        <end position="133"/>
    </location>
</feature>
<dbReference type="Proteomes" id="UP000004208">
    <property type="component" value="Unassembled WGS sequence"/>
</dbReference>
<organism evidence="3 4">
    <name type="scientific">Corynebacterium genitalium ATCC 33030</name>
    <dbReference type="NCBI Taxonomy" id="585529"/>
    <lineage>
        <taxon>Bacteria</taxon>
        <taxon>Bacillati</taxon>
        <taxon>Actinomycetota</taxon>
        <taxon>Actinomycetes</taxon>
        <taxon>Mycobacteriales</taxon>
        <taxon>Corynebacteriaceae</taxon>
        <taxon>Corynebacterium</taxon>
    </lineage>
</organism>
<keyword evidence="2" id="KW-1133">Transmembrane helix</keyword>
<reference evidence="3" key="1">
    <citation type="submission" date="2010-06" db="EMBL/GenBank/DDBJ databases">
        <authorList>
            <person name="Muzny D."/>
            <person name="Qin X."/>
            <person name="Buhay C."/>
            <person name="Dugan-Rocha S."/>
            <person name="Ding Y."/>
            <person name="Chen G."/>
            <person name="Hawes A."/>
            <person name="Holder M."/>
            <person name="Jhangiani S."/>
            <person name="Johnson A."/>
            <person name="Khan Z."/>
            <person name="Li Z."/>
            <person name="Liu W."/>
            <person name="Liu X."/>
            <person name="Perez L."/>
            <person name="Shen H."/>
            <person name="Wang Q."/>
            <person name="Watt J."/>
            <person name="Xi L."/>
            <person name="Xin Y."/>
            <person name="Zhou J."/>
            <person name="Deng J."/>
            <person name="Jiang H."/>
            <person name="Liu Y."/>
            <person name="Qu J."/>
            <person name="Song X.-Z."/>
            <person name="Zhang L."/>
            <person name="Villasana D."/>
            <person name="Johnson A."/>
            <person name="Liu J."/>
            <person name="Liyanage D."/>
            <person name="Lorensuhewa L."/>
            <person name="Robinson T."/>
            <person name="Song A."/>
            <person name="Song B.-B."/>
            <person name="Dinh H."/>
            <person name="Thornton R."/>
            <person name="Coyle M."/>
            <person name="Francisco L."/>
            <person name="Jackson L."/>
            <person name="Javaid M."/>
            <person name="Korchina V."/>
            <person name="Kovar C."/>
            <person name="Mata R."/>
            <person name="Mathew T."/>
            <person name="Ngo R."/>
            <person name="Nguyen L."/>
            <person name="Nguyen N."/>
            <person name="Okwuonu G."/>
            <person name="Ongeri F."/>
            <person name="Pham C."/>
            <person name="Simmons D."/>
            <person name="Wilczek-Boney K."/>
            <person name="Hale W."/>
            <person name="Jakkamsetti A."/>
            <person name="Pham P."/>
            <person name="Ruth R."/>
            <person name="San Lucas F."/>
            <person name="Warren J."/>
            <person name="Zhang J."/>
            <person name="Zhao Z."/>
            <person name="Zhou C."/>
            <person name="Zhu D."/>
            <person name="Lee S."/>
            <person name="Bess C."/>
            <person name="Blankenburg K."/>
            <person name="Forbes L."/>
            <person name="Fu Q."/>
            <person name="Gubbala S."/>
            <person name="Hirani K."/>
            <person name="Jayaseelan J.C."/>
            <person name="Lara F."/>
            <person name="Munidasa M."/>
            <person name="Palculict T."/>
            <person name="Patil S."/>
            <person name="Pu L.-L."/>
            <person name="Saada N."/>
            <person name="Tang L."/>
            <person name="Weissenberger G."/>
            <person name="Zhu Y."/>
            <person name="Hemphill L."/>
            <person name="Shang Y."/>
            <person name="Youmans B."/>
            <person name="Ayvaz T."/>
            <person name="Ross M."/>
            <person name="Santibanez J."/>
            <person name="Aqrawi P."/>
            <person name="Gross S."/>
            <person name="Joshi V."/>
            <person name="Fowler G."/>
            <person name="Nazareth L."/>
            <person name="Reid J."/>
            <person name="Worley K."/>
            <person name="Petrosino J."/>
            <person name="Highlander S."/>
            <person name="Gibbs R."/>
        </authorList>
    </citation>
    <scope>NUCLEOTIDE SEQUENCE [LARGE SCALE GENOMIC DNA]</scope>
    <source>
        <strain evidence="3">ATCC 33030</strain>
    </source>
</reference>
<evidence type="ECO:0000313" key="4">
    <source>
        <dbReference type="Proteomes" id="UP000004208"/>
    </source>
</evidence>
<feature type="transmembrane region" description="Helical" evidence="2">
    <location>
        <begin position="59"/>
        <end position="76"/>
    </location>
</feature>
<feature type="region of interest" description="Disordered" evidence="1">
    <location>
        <begin position="276"/>
        <end position="310"/>
    </location>
</feature>
<dbReference type="RefSeq" id="WP_005288185.1">
    <property type="nucleotide sequence ID" value="NZ_CM000961.1"/>
</dbReference>
<feature type="transmembrane region" description="Helical" evidence="2">
    <location>
        <begin position="21"/>
        <end position="47"/>
    </location>
</feature>
<dbReference type="OrthoDB" id="1049480at2"/>
<dbReference type="EMBL" id="ACLJ02000001">
    <property type="protein sequence ID" value="EFK55494.1"/>
    <property type="molecule type" value="Genomic_DNA"/>
</dbReference>
<evidence type="ECO:0000256" key="2">
    <source>
        <dbReference type="SAM" id="Phobius"/>
    </source>
</evidence>
<comment type="caution">
    <text evidence="3">The sequence shown here is derived from an EMBL/GenBank/DDBJ whole genome shotgun (WGS) entry which is preliminary data.</text>
</comment>
<feature type="compositionally biased region" description="Pro residues" evidence="1">
    <location>
        <begin position="276"/>
        <end position="303"/>
    </location>
</feature>
<gene>
    <name evidence="3" type="ORF">HMPREF0291_10752</name>
</gene>
<keyword evidence="2" id="KW-0472">Membrane</keyword>
<evidence type="ECO:0000313" key="3">
    <source>
        <dbReference type="EMBL" id="EFK55494.1"/>
    </source>
</evidence>
<feature type="transmembrane region" description="Helical" evidence="2">
    <location>
        <begin position="186"/>
        <end position="209"/>
    </location>
</feature>
<proteinExistence type="predicted"/>